<dbReference type="EMBL" id="GEGO01006364">
    <property type="protein sequence ID" value="JAR89040.1"/>
    <property type="molecule type" value="Transcribed_RNA"/>
</dbReference>
<protein>
    <submittedName>
        <fullName evidence="2">Uncharacterized protein</fullName>
    </submittedName>
</protein>
<sequence length="105" mass="10886">MAVVSSLLPPSSLVPSVLSSLSSTFLLSSAFVATPAGQTLLTCGSVLTDAECVGCSCWYSKSQLGKTSETHLNRPIQTMHFTFVGFLGVVILCQQALVAFAALSG</sequence>
<feature type="transmembrane region" description="Helical" evidence="1">
    <location>
        <begin position="81"/>
        <end position="103"/>
    </location>
</feature>
<organism evidence="2">
    <name type="scientific">Ixodes ricinus</name>
    <name type="common">Common tick</name>
    <name type="synonym">Acarus ricinus</name>
    <dbReference type="NCBI Taxonomy" id="34613"/>
    <lineage>
        <taxon>Eukaryota</taxon>
        <taxon>Metazoa</taxon>
        <taxon>Ecdysozoa</taxon>
        <taxon>Arthropoda</taxon>
        <taxon>Chelicerata</taxon>
        <taxon>Arachnida</taxon>
        <taxon>Acari</taxon>
        <taxon>Parasitiformes</taxon>
        <taxon>Ixodida</taxon>
        <taxon>Ixodoidea</taxon>
        <taxon>Ixodidae</taxon>
        <taxon>Ixodinae</taxon>
        <taxon>Ixodes</taxon>
    </lineage>
</organism>
<keyword evidence="1" id="KW-1133">Transmembrane helix</keyword>
<evidence type="ECO:0000313" key="2">
    <source>
        <dbReference type="EMBL" id="JAR89040.1"/>
    </source>
</evidence>
<keyword evidence="1" id="KW-0472">Membrane</keyword>
<name>A0A147BE33_IXORI</name>
<accession>A0A147BE33</accession>
<reference evidence="2" key="1">
    <citation type="journal article" date="2018" name="PLoS Negl. Trop. Dis.">
        <title>Sialome diversity of ticks revealed by RNAseq of single tick salivary glands.</title>
        <authorList>
            <person name="Perner J."/>
            <person name="Kropackova S."/>
            <person name="Kopacek P."/>
            <person name="Ribeiro J.M."/>
        </authorList>
    </citation>
    <scope>NUCLEOTIDE SEQUENCE</scope>
    <source>
        <strain evidence="2">Siblings of single egg batch collected in Ceske Budejovice</strain>
        <tissue evidence="2">Salivary glands</tissue>
    </source>
</reference>
<evidence type="ECO:0000256" key="1">
    <source>
        <dbReference type="SAM" id="Phobius"/>
    </source>
</evidence>
<proteinExistence type="predicted"/>
<keyword evidence="1" id="KW-0812">Transmembrane</keyword>
<dbReference type="AlphaFoldDB" id="A0A147BE33"/>